<dbReference type="PANTHER" id="PTHR22945">
    <property type="entry name" value="SERPENTINE RECEPTOR, CLASS D DELTA"/>
    <property type="match status" value="1"/>
</dbReference>
<dbReference type="PANTHER" id="PTHR22945:SF90">
    <property type="entry name" value="G_PROTEIN_RECEP_F1_2 DOMAIN-CONTAINING PROTEIN"/>
    <property type="match status" value="1"/>
</dbReference>
<accession>A0A9P1IJR0</accession>
<comment type="subcellular location">
    <subcellularLocation>
        <location evidence="1">Membrane</location>
        <topology evidence="1">Multi-pass membrane protein</topology>
    </subcellularLocation>
</comment>
<evidence type="ECO:0000256" key="1">
    <source>
        <dbReference type="ARBA" id="ARBA00004141"/>
    </source>
</evidence>
<keyword evidence="5 6" id="KW-0472">Membrane</keyword>
<evidence type="ECO:0000256" key="2">
    <source>
        <dbReference type="ARBA" id="ARBA00009166"/>
    </source>
</evidence>
<dbReference type="Pfam" id="PF10317">
    <property type="entry name" value="7TM_GPCR_Srd"/>
    <property type="match status" value="1"/>
</dbReference>
<dbReference type="SUPFAM" id="SSF81321">
    <property type="entry name" value="Family A G protein-coupled receptor-like"/>
    <property type="match status" value="1"/>
</dbReference>
<protein>
    <recommendedName>
        <fullName evidence="9">G-protein coupled receptors family 1 profile domain-containing protein</fullName>
    </recommendedName>
</protein>
<comment type="similarity">
    <text evidence="2">Belongs to the nematode receptor-like protein srd family.</text>
</comment>
<dbReference type="EMBL" id="CANHGI010000004">
    <property type="protein sequence ID" value="CAI5446792.1"/>
    <property type="molecule type" value="Genomic_DNA"/>
</dbReference>
<organism evidence="7 8">
    <name type="scientific">Caenorhabditis angaria</name>
    <dbReference type="NCBI Taxonomy" id="860376"/>
    <lineage>
        <taxon>Eukaryota</taxon>
        <taxon>Metazoa</taxon>
        <taxon>Ecdysozoa</taxon>
        <taxon>Nematoda</taxon>
        <taxon>Chromadorea</taxon>
        <taxon>Rhabditida</taxon>
        <taxon>Rhabditina</taxon>
        <taxon>Rhabditomorpha</taxon>
        <taxon>Rhabditoidea</taxon>
        <taxon>Rhabditidae</taxon>
        <taxon>Peloderinae</taxon>
        <taxon>Caenorhabditis</taxon>
    </lineage>
</organism>
<gene>
    <name evidence="7" type="ORF">CAMP_LOCUS9429</name>
</gene>
<dbReference type="OrthoDB" id="5859769at2759"/>
<reference evidence="7" key="1">
    <citation type="submission" date="2022-11" db="EMBL/GenBank/DDBJ databases">
        <authorList>
            <person name="Kikuchi T."/>
        </authorList>
    </citation>
    <scope>NUCLEOTIDE SEQUENCE</scope>
    <source>
        <strain evidence="7">PS1010</strain>
    </source>
</reference>
<dbReference type="Gene3D" id="1.20.1070.10">
    <property type="entry name" value="Rhodopsin 7-helix transmembrane proteins"/>
    <property type="match status" value="1"/>
</dbReference>
<proteinExistence type="inferred from homology"/>
<sequence length="150" mass="17260">MLGSCVSGTLDIFVPGTLFSIFHMTLPICPVYLGILILRRKIVRSLEAKDFRVTKETRKLQKQLLRVLTIQACLPCVYLIAVLSYTIGQLGLFHHPILEYLTFTIFMLIPITSPLTYFIYVTPYRRCFQRIFSKRRQNLVVVATLNSSTL</sequence>
<evidence type="ECO:0000313" key="8">
    <source>
        <dbReference type="Proteomes" id="UP001152747"/>
    </source>
</evidence>
<evidence type="ECO:0008006" key="9">
    <source>
        <dbReference type="Google" id="ProtNLM"/>
    </source>
</evidence>
<evidence type="ECO:0000256" key="4">
    <source>
        <dbReference type="ARBA" id="ARBA00022989"/>
    </source>
</evidence>
<dbReference type="Proteomes" id="UP001152747">
    <property type="component" value="Unassembled WGS sequence"/>
</dbReference>
<feature type="transmembrane region" description="Helical" evidence="6">
    <location>
        <begin position="12"/>
        <end position="38"/>
    </location>
</feature>
<keyword evidence="4 6" id="KW-1133">Transmembrane helix</keyword>
<keyword evidence="8" id="KW-1185">Reference proteome</keyword>
<keyword evidence="3 6" id="KW-0812">Transmembrane</keyword>
<evidence type="ECO:0000256" key="6">
    <source>
        <dbReference type="SAM" id="Phobius"/>
    </source>
</evidence>
<dbReference type="InterPro" id="IPR050920">
    <property type="entry name" value="Nematode_rcpt-like_delta"/>
</dbReference>
<evidence type="ECO:0000313" key="7">
    <source>
        <dbReference type="EMBL" id="CAI5446792.1"/>
    </source>
</evidence>
<dbReference type="GO" id="GO:0016020">
    <property type="term" value="C:membrane"/>
    <property type="evidence" value="ECO:0007669"/>
    <property type="project" value="UniProtKB-SubCell"/>
</dbReference>
<comment type="caution">
    <text evidence="7">The sequence shown here is derived from an EMBL/GenBank/DDBJ whole genome shotgun (WGS) entry which is preliminary data.</text>
</comment>
<dbReference type="AlphaFoldDB" id="A0A9P1IJR0"/>
<feature type="transmembrane region" description="Helical" evidence="6">
    <location>
        <begin position="100"/>
        <end position="120"/>
    </location>
</feature>
<evidence type="ECO:0000256" key="5">
    <source>
        <dbReference type="ARBA" id="ARBA00023136"/>
    </source>
</evidence>
<feature type="transmembrane region" description="Helical" evidence="6">
    <location>
        <begin position="64"/>
        <end position="88"/>
    </location>
</feature>
<name>A0A9P1IJR0_9PELO</name>
<dbReference type="InterPro" id="IPR019421">
    <property type="entry name" value="7TM_GPCR_serpentine_rcpt_Srd"/>
</dbReference>
<evidence type="ECO:0000256" key="3">
    <source>
        <dbReference type="ARBA" id="ARBA00022692"/>
    </source>
</evidence>